<evidence type="ECO:0000256" key="2">
    <source>
        <dbReference type="ARBA" id="ARBA00023295"/>
    </source>
</evidence>
<reference evidence="4 5" key="1">
    <citation type="submission" date="2022-03" db="EMBL/GenBank/DDBJ databases">
        <title>Hymenobactersp. isolated from the air.</title>
        <authorList>
            <person name="Won M."/>
            <person name="Kwon S.-W."/>
        </authorList>
    </citation>
    <scope>NUCLEOTIDE SEQUENCE [LARGE SCALE GENOMIC DNA]</scope>
    <source>
        <strain evidence="4 5">KACC 22596</strain>
        <plasmid evidence="4 5">unnamed5</plasmid>
    </source>
</reference>
<sequence>MNTVNLPPKVPVLFDHDGSADDFLSLLLLLTMDAVDLQGVSITPADCYAEQAVETTLKLLLLRQRVDVGVSVGHCHGVNAFPAEWRAKPRILNALPTLINLEVDLSRIDARPSPAFLRDALAAASQPVTVLLTGPCTNLVHALDLAPELVTKIARVVWMGGAVDVGGNVRTYNHDGSAEWNVFWDPLAAQRLLAYHLPLTLIPLDVTNQVPVSRTFLQALAQHAAHPWACLAGQFWATTVDTIPAYEYTYFMWDVLATSYLAIPEAFRLEKLELSIASTGPSAGCTRRQPGSGQWVQVATAVDQAAFYAYLFGQLTQA</sequence>
<dbReference type="InterPro" id="IPR023186">
    <property type="entry name" value="IUNH"/>
</dbReference>
<keyword evidence="1 4" id="KW-0378">Hydrolase</keyword>
<name>A0ABY4BCE3_9BACT</name>
<dbReference type="RefSeq" id="WP_243521049.1">
    <property type="nucleotide sequence ID" value="NZ_CP094539.1"/>
</dbReference>
<dbReference type="Proteomes" id="UP000831390">
    <property type="component" value="Plasmid unnamed5"/>
</dbReference>
<evidence type="ECO:0000256" key="1">
    <source>
        <dbReference type="ARBA" id="ARBA00022801"/>
    </source>
</evidence>
<dbReference type="EMBL" id="CP094539">
    <property type="protein sequence ID" value="UOE36832.1"/>
    <property type="molecule type" value="Genomic_DNA"/>
</dbReference>
<evidence type="ECO:0000313" key="5">
    <source>
        <dbReference type="Proteomes" id="UP000831390"/>
    </source>
</evidence>
<keyword evidence="5" id="KW-1185">Reference proteome</keyword>
<proteinExistence type="predicted"/>
<dbReference type="PANTHER" id="PTHR12304">
    <property type="entry name" value="INOSINE-URIDINE PREFERRING NUCLEOSIDE HYDROLASE"/>
    <property type="match status" value="1"/>
</dbReference>
<gene>
    <name evidence="4" type="ORF">MTP16_25720</name>
</gene>
<organism evidence="4 5">
    <name type="scientific">Hymenobacter monticola</name>
    <dbReference type="NCBI Taxonomy" id="1705399"/>
    <lineage>
        <taxon>Bacteria</taxon>
        <taxon>Pseudomonadati</taxon>
        <taxon>Bacteroidota</taxon>
        <taxon>Cytophagia</taxon>
        <taxon>Cytophagales</taxon>
        <taxon>Hymenobacteraceae</taxon>
        <taxon>Hymenobacter</taxon>
    </lineage>
</organism>
<keyword evidence="4" id="KW-0614">Plasmid</keyword>
<dbReference type="SUPFAM" id="SSF53590">
    <property type="entry name" value="Nucleoside hydrolase"/>
    <property type="match status" value="1"/>
</dbReference>
<dbReference type="Pfam" id="PF01156">
    <property type="entry name" value="IU_nuc_hydro"/>
    <property type="match status" value="1"/>
</dbReference>
<protein>
    <submittedName>
        <fullName evidence="4">Nucleoside hydrolase</fullName>
    </submittedName>
</protein>
<accession>A0ABY4BCE3</accession>
<keyword evidence="2" id="KW-0326">Glycosidase</keyword>
<geneLocation type="plasmid" evidence="4 5">
    <name>unnamed5</name>
</geneLocation>
<dbReference type="GO" id="GO:0016787">
    <property type="term" value="F:hydrolase activity"/>
    <property type="evidence" value="ECO:0007669"/>
    <property type="project" value="UniProtKB-KW"/>
</dbReference>
<feature type="domain" description="Inosine/uridine-preferring nucleoside hydrolase" evidence="3">
    <location>
        <begin position="12"/>
        <end position="308"/>
    </location>
</feature>
<dbReference type="Gene3D" id="3.90.245.10">
    <property type="entry name" value="Ribonucleoside hydrolase-like"/>
    <property type="match status" value="1"/>
</dbReference>
<evidence type="ECO:0000313" key="4">
    <source>
        <dbReference type="EMBL" id="UOE36832.1"/>
    </source>
</evidence>
<dbReference type="InterPro" id="IPR036452">
    <property type="entry name" value="Ribo_hydro-like"/>
</dbReference>
<dbReference type="PANTHER" id="PTHR12304:SF46">
    <property type="entry name" value="INOSINE-ADENOSINE-GUANOSINE-NUCLEOSIDE HYDROLASE"/>
    <property type="match status" value="1"/>
</dbReference>
<dbReference type="InterPro" id="IPR001910">
    <property type="entry name" value="Inosine/uridine_hydrolase_dom"/>
</dbReference>
<evidence type="ECO:0000259" key="3">
    <source>
        <dbReference type="Pfam" id="PF01156"/>
    </source>
</evidence>